<gene>
    <name evidence="2" type="ORF">AZE42_10587</name>
</gene>
<feature type="compositionally biased region" description="Low complexity" evidence="1">
    <location>
        <begin position="24"/>
        <end position="35"/>
    </location>
</feature>
<comment type="caution">
    <text evidence="2">The sequence shown here is derived from an EMBL/GenBank/DDBJ whole genome shotgun (WGS) entry which is preliminary data.</text>
</comment>
<evidence type="ECO:0000256" key="1">
    <source>
        <dbReference type="SAM" id="MobiDB-lite"/>
    </source>
</evidence>
<sequence>MREFADKLFKDAGMRVAILHPHDPTSLLTPTPSHTFPKPCTHHSHHLQH</sequence>
<protein>
    <submittedName>
        <fullName evidence="2">Uncharacterized protein</fullName>
    </submittedName>
</protein>
<proteinExistence type="predicted"/>
<name>A0A1J8QPZ0_9AGAM</name>
<feature type="region of interest" description="Disordered" evidence="1">
    <location>
        <begin position="22"/>
        <end position="49"/>
    </location>
</feature>
<dbReference type="EMBL" id="LVVM01005060">
    <property type="protein sequence ID" value="OJA11474.1"/>
    <property type="molecule type" value="Genomic_DNA"/>
</dbReference>
<dbReference type="Proteomes" id="UP000183567">
    <property type="component" value="Unassembled WGS sequence"/>
</dbReference>
<dbReference type="AlphaFoldDB" id="A0A1J8QPZ0"/>
<organism evidence="2 3">
    <name type="scientific">Rhizopogon vesiculosus</name>
    <dbReference type="NCBI Taxonomy" id="180088"/>
    <lineage>
        <taxon>Eukaryota</taxon>
        <taxon>Fungi</taxon>
        <taxon>Dikarya</taxon>
        <taxon>Basidiomycota</taxon>
        <taxon>Agaricomycotina</taxon>
        <taxon>Agaricomycetes</taxon>
        <taxon>Agaricomycetidae</taxon>
        <taxon>Boletales</taxon>
        <taxon>Suillineae</taxon>
        <taxon>Rhizopogonaceae</taxon>
        <taxon>Rhizopogon</taxon>
    </lineage>
</organism>
<evidence type="ECO:0000313" key="2">
    <source>
        <dbReference type="EMBL" id="OJA11474.1"/>
    </source>
</evidence>
<evidence type="ECO:0000313" key="3">
    <source>
        <dbReference type="Proteomes" id="UP000183567"/>
    </source>
</evidence>
<reference evidence="2 3" key="1">
    <citation type="submission" date="2016-03" db="EMBL/GenBank/DDBJ databases">
        <title>Comparative genomics of the ectomycorrhizal sister species Rhizopogon vinicolor and Rhizopogon vesiculosus (Basidiomycota: Boletales) reveals a divergence of the mating type B locus.</title>
        <authorList>
            <person name="Mujic A.B."/>
            <person name="Kuo A."/>
            <person name="Tritt A."/>
            <person name="Lipzen A."/>
            <person name="Chen C."/>
            <person name="Johnson J."/>
            <person name="Sharma A."/>
            <person name="Barry K."/>
            <person name="Grigoriev I.V."/>
            <person name="Spatafora J.W."/>
        </authorList>
    </citation>
    <scope>NUCLEOTIDE SEQUENCE [LARGE SCALE GENOMIC DNA]</scope>
    <source>
        <strain evidence="2 3">AM-OR11-056</strain>
    </source>
</reference>
<accession>A0A1J8QPZ0</accession>
<keyword evidence="3" id="KW-1185">Reference proteome</keyword>
<feature type="compositionally biased region" description="Basic residues" evidence="1">
    <location>
        <begin position="40"/>
        <end position="49"/>
    </location>
</feature>